<protein>
    <submittedName>
        <fullName evidence="1">Uncharacterized protein</fullName>
    </submittedName>
</protein>
<reference evidence="1 2" key="1">
    <citation type="submission" date="2021-04" db="EMBL/GenBank/DDBJ databases">
        <authorList>
            <person name="Rakotoarivonina H."/>
        </authorList>
    </citation>
    <scope>NUCLEOTIDE SEQUENCE [LARGE SCALE GENOMIC DNA]</scope>
    <source>
        <strain evidence="1 2">XE</strain>
    </source>
</reference>
<organism evidence="1 2">
    <name type="scientific">Thermobacillus xylanilyticus</name>
    <dbReference type="NCBI Taxonomy" id="76633"/>
    <lineage>
        <taxon>Bacteria</taxon>
        <taxon>Bacillati</taxon>
        <taxon>Bacillota</taxon>
        <taxon>Bacilli</taxon>
        <taxon>Bacillales</taxon>
        <taxon>Paenibacillaceae</taxon>
        <taxon>Thermobacillus</taxon>
    </lineage>
</organism>
<sequence length="115" mass="13164">MTRKDQLSVPQNELVEAWQRTLPERLNAGDSVKVWADEADPKSLRVTIHAAGHQMYEFDFAVRYLDSREIDVELVDVESGGRSVDEHADAIQELIADYRRHLHECAQSLHDLTHA</sequence>
<name>A0ABN7S2R5_THEXY</name>
<evidence type="ECO:0000313" key="1">
    <source>
        <dbReference type="EMBL" id="CAG5087307.1"/>
    </source>
</evidence>
<proteinExistence type="predicted"/>
<comment type="caution">
    <text evidence="1">The sequence shown here is derived from an EMBL/GenBank/DDBJ whole genome shotgun (WGS) entry which is preliminary data.</text>
</comment>
<dbReference type="EMBL" id="CAJRAY010000049">
    <property type="protein sequence ID" value="CAG5087307.1"/>
    <property type="molecule type" value="Genomic_DNA"/>
</dbReference>
<keyword evidence="2" id="KW-1185">Reference proteome</keyword>
<dbReference type="Proteomes" id="UP000681526">
    <property type="component" value="Unassembled WGS sequence"/>
</dbReference>
<evidence type="ECO:0000313" key="2">
    <source>
        <dbReference type="Proteomes" id="UP000681526"/>
    </source>
</evidence>
<dbReference type="RefSeq" id="WP_213484618.1">
    <property type="nucleotide sequence ID" value="NZ_CAJRAY010000049.1"/>
</dbReference>
<accession>A0ABN7S2R5</accession>
<gene>
    <name evidence="1" type="primary">txxe 2151</name>
    <name evidence="1" type="ORF">TXXE_10725</name>
</gene>